<evidence type="ECO:0000256" key="2">
    <source>
        <dbReference type="SAM" id="SignalP"/>
    </source>
</evidence>
<dbReference type="Proteomes" id="UP000219215">
    <property type="component" value="Chromosome DPRO"/>
</dbReference>
<keyword evidence="1" id="KW-0812">Transmembrane</keyword>
<organism evidence="3 4">
    <name type="scientific">Pseudodesulfovibrio profundus</name>
    <dbReference type="NCBI Taxonomy" id="57320"/>
    <lineage>
        <taxon>Bacteria</taxon>
        <taxon>Pseudomonadati</taxon>
        <taxon>Thermodesulfobacteriota</taxon>
        <taxon>Desulfovibrionia</taxon>
        <taxon>Desulfovibrionales</taxon>
        <taxon>Desulfovibrionaceae</taxon>
    </lineage>
</organism>
<keyword evidence="1" id="KW-1133">Transmembrane helix</keyword>
<keyword evidence="4" id="KW-1185">Reference proteome</keyword>
<dbReference type="AlphaFoldDB" id="A0A2C8FAU0"/>
<gene>
    <name evidence="3" type="ORF">DPRO_2102</name>
</gene>
<evidence type="ECO:0000313" key="3">
    <source>
        <dbReference type="EMBL" id="SOB59006.1"/>
    </source>
</evidence>
<evidence type="ECO:0000313" key="4">
    <source>
        <dbReference type="Proteomes" id="UP000219215"/>
    </source>
</evidence>
<feature type="signal peptide" evidence="2">
    <location>
        <begin position="1"/>
        <end position="26"/>
    </location>
</feature>
<proteinExistence type="predicted"/>
<accession>A0A2C8FAU0</accession>
<protein>
    <submittedName>
        <fullName evidence="3">Uncharacterized protein</fullName>
    </submittedName>
</protein>
<keyword evidence="2" id="KW-0732">Signal</keyword>
<dbReference type="EMBL" id="LT907975">
    <property type="protein sequence ID" value="SOB59006.1"/>
    <property type="molecule type" value="Genomic_DNA"/>
</dbReference>
<evidence type="ECO:0000256" key="1">
    <source>
        <dbReference type="SAM" id="Phobius"/>
    </source>
</evidence>
<dbReference type="KEGG" id="pprf:DPRO_2102"/>
<name>A0A2C8FAU0_9BACT</name>
<keyword evidence="1" id="KW-0472">Membrane</keyword>
<feature type="chain" id="PRO_5012722448" evidence="2">
    <location>
        <begin position="27"/>
        <end position="373"/>
    </location>
</feature>
<feature type="transmembrane region" description="Helical" evidence="1">
    <location>
        <begin position="345"/>
        <end position="364"/>
    </location>
</feature>
<sequence>MFLFSRNMYCIVAVCCFLLCGTSASAGAVLLLHSTDTSSDWIAGVTEGLVDTLPSSMNVDALPVGNAQDGVEHFETVFQSISDKYGDQSLDGLIADGPVAYAFLRKYREDLAPLVPVVYCSMPAPDPQRLMSCASCSGVPMDLGVAETVDFIFALRPETSIVVGIIDGSDESQRLRRQAEAAIAPYMDRASLIFPGYEPGDDNGLDMDTLRDVAASVPMSGAILLLQYDPVATSSAPLQSGVSRMLADRSDAPVFAVRQQAIGSGALGGVVPVAEDQGRQAGLVMQRIMEGEDATTMLVEAVPPVPVVDQTVAARFAIPAALYLDKAQIVNPIPQPATGENLEPMTGWLSGGLLAVVLMVFLAIRRTGTPKDR</sequence>
<reference evidence="4" key="1">
    <citation type="submission" date="2017-09" db="EMBL/GenBank/DDBJ databases">
        <authorList>
            <person name="Regsiter A."/>
            <person name="William W."/>
        </authorList>
    </citation>
    <scope>NUCLEOTIDE SEQUENCE [LARGE SCALE GENOMIC DNA]</scope>
    <source>
        <strain evidence="4">500-1</strain>
    </source>
</reference>